<proteinExistence type="predicted"/>
<dbReference type="EMBL" id="WHVL01000005">
    <property type="protein sequence ID" value="MCB8889930.1"/>
    <property type="molecule type" value="Genomic_DNA"/>
</dbReference>
<evidence type="ECO:0000313" key="1">
    <source>
        <dbReference type="EMBL" id="MCB8889930.1"/>
    </source>
</evidence>
<organism evidence="1 2">
    <name type="scientific">Vreelandella malpeensis</name>
    <dbReference type="NCBI Taxonomy" id="1172368"/>
    <lineage>
        <taxon>Bacteria</taxon>
        <taxon>Pseudomonadati</taxon>
        <taxon>Pseudomonadota</taxon>
        <taxon>Gammaproteobacteria</taxon>
        <taxon>Oceanospirillales</taxon>
        <taxon>Halomonadaceae</taxon>
        <taxon>Vreelandella</taxon>
    </lineage>
</organism>
<comment type="caution">
    <text evidence="1">The sequence shown here is derived from an EMBL/GenBank/DDBJ whole genome shotgun (WGS) entry which is preliminary data.</text>
</comment>
<dbReference type="RefSeq" id="WP_227390596.1">
    <property type="nucleotide sequence ID" value="NZ_JBHSCJ010000002.1"/>
</dbReference>
<dbReference type="Gene3D" id="3.30.2220.20">
    <property type="entry name" value="Phage tail assembly chaperone gp13-like"/>
    <property type="match status" value="1"/>
</dbReference>
<dbReference type="Proteomes" id="UP001319882">
    <property type="component" value="Unassembled WGS sequence"/>
</dbReference>
<dbReference type="Pfam" id="PF06222">
    <property type="entry name" value="Phage_TAC_1"/>
    <property type="match status" value="1"/>
</dbReference>
<name>A0ABS8DUN2_9GAMM</name>
<sequence>MAGRKKPTAPDARQALLQPLAGYRHKTMDVPTSSAQVIVREPSGDDWLMWQARLQAVAGEEVSEENAEAVAERIECHDDHTPEAAMLVRVLIDPKTYDRLFSDDDVDLVAANWGPVYGRYLNAAFELAGITGAAPVADAKKN</sequence>
<gene>
    <name evidence="1" type="ORF">GEV37_12485</name>
</gene>
<protein>
    <submittedName>
        <fullName evidence="1">Phage tail protein</fullName>
    </submittedName>
</protein>
<accession>A0ABS8DUN2</accession>
<dbReference type="InterPro" id="IPR038556">
    <property type="entry name" value="TAC_Gp13-like_sf"/>
</dbReference>
<dbReference type="InterPro" id="IPR010411">
    <property type="entry name" value="TAC_Gp13-like"/>
</dbReference>
<keyword evidence="2" id="KW-1185">Reference proteome</keyword>
<evidence type="ECO:0000313" key="2">
    <source>
        <dbReference type="Proteomes" id="UP001319882"/>
    </source>
</evidence>
<reference evidence="1 2" key="1">
    <citation type="journal article" date="2021" name="Sci. Rep.">
        <title>Genome analysis of a halophilic bacterium Halomonas malpeensis YU-PRIM-29(T) reveals its exopolysaccharide and pigment producing capabilities.</title>
        <authorList>
            <person name="Athmika"/>
            <person name="Ghate S.D."/>
            <person name="Arun A.B."/>
            <person name="Rao S.S."/>
            <person name="Kumar S.T.A."/>
            <person name="Kandiyil M.K."/>
            <person name="Saptami K."/>
            <person name="Rekha P.D."/>
        </authorList>
    </citation>
    <scope>NUCLEOTIDE SEQUENCE [LARGE SCALE GENOMIC DNA]</scope>
    <source>
        <strain evidence="2">prim 29</strain>
    </source>
</reference>